<feature type="non-terminal residue" evidence="2">
    <location>
        <position position="183"/>
    </location>
</feature>
<evidence type="ECO:0000256" key="1">
    <source>
        <dbReference type="SAM" id="MobiDB-lite"/>
    </source>
</evidence>
<name>A0A812IZY3_SYMPI</name>
<dbReference type="AlphaFoldDB" id="A0A812IZY3"/>
<feature type="non-terminal residue" evidence="2">
    <location>
        <position position="1"/>
    </location>
</feature>
<evidence type="ECO:0000313" key="2">
    <source>
        <dbReference type="EMBL" id="CAE7194869.1"/>
    </source>
</evidence>
<keyword evidence="3" id="KW-1185">Reference proteome</keyword>
<gene>
    <name evidence="2" type="ORF">SPIL2461_LOCUS1615</name>
</gene>
<dbReference type="Proteomes" id="UP000649617">
    <property type="component" value="Unassembled WGS sequence"/>
</dbReference>
<accession>A0A812IZY3</accession>
<evidence type="ECO:0000313" key="3">
    <source>
        <dbReference type="Proteomes" id="UP000649617"/>
    </source>
</evidence>
<dbReference type="EMBL" id="CAJNIZ010001591">
    <property type="protein sequence ID" value="CAE7194869.1"/>
    <property type="molecule type" value="Genomic_DNA"/>
</dbReference>
<comment type="caution">
    <text evidence="2">The sequence shown here is derived from an EMBL/GenBank/DDBJ whole genome shotgun (WGS) entry which is preliminary data.</text>
</comment>
<reference evidence="2" key="1">
    <citation type="submission" date="2021-02" db="EMBL/GenBank/DDBJ databases">
        <authorList>
            <person name="Dougan E. K."/>
            <person name="Rhodes N."/>
            <person name="Thang M."/>
            <person name="Chan C."/>
        </authorList>
    </citation>
    <scope>NUCLEOTIDE SEQUENCE</scope>
</reference>
<protein>
    <submittedName>
        <fullName evidence="2">Uncharacterized protein</fullName>
    </submittedName>
</protein>
<organism evidence="2 3">
    <name type="scientific">Symbiodinium pilosum</name>
    <name type="common">Dinoflagellate</name>
    <dbReference type="NCBI Taxonomy" id="2952"/>
    <lineage>
        <taxon>Eukaryota</taxon>
        <taxon>Sar</taxon>
        <taxon>Alveolata</taxon>
        <taxon>Dinophyceae</taxon>
        <taxon>Suessiales</taxon>
        <taxon>Symbiodiniaceae</taxon>
        <taxon>Symbiodinium</taxon>
    </lineage>
</organism>
<feature type="region of interest" description="Disordered" evidence="1">
    <location>
        <begin position="128"/>
        <end position="183"/>
    </location>
</feature>
<sequence>MWPGLVGAGQTAKETLKGGQAAKDGKGFFGKQDAAKRTKQKKLEEYFVQPRFAAGRLFAGGTTFTSLAANTFYNPTLIDLVSTMVTTQIRMVKLPHSWEGKSYFELFDFLLWKEKLLAVGIYRTAEVHPGGDDEEAETDDHRTKRRGSIGGMVSPGNRKSGHGSDSVRASRLTDSKGGSRKTV</sequence>
<proteinExistence type="predicted"/>
<dbReference type="OrthoDB" id="10035564at2759"/>